<gene>
    <name evidence="2" type="ORF">PFISCL1PPCAC_25427</name>
</gene>
<dbReference type="Gene3D" id="3.90.215.10">
    <property type="entry name" value="Gamma Fibrinogen, chain A, domain 1"/>
    <property type="match status" value="1"/>
</dbReference>
<dbReference type="Proteomes" id="UP001432322">
    <property type="component" value="Unassembled WGS sequence"/>
</dbReference>
<keyword evidence="3" id="KW-1185">Reference proteome</keyword>
<sequence length="101" mass="11386">MTRGGGGWTLISNSFYVSLINETSEKTLDEYAVGFGSASDADLWFGLDLISLYTNYQSMSLRLNLYRCAHNGVEAKWTDCTYKQFSVSDKSDDYRVTIPEV</sequence>
<name>A0AAV5WRC1_9BILA</name>
<dbReference type="InterPro" id="IPR050373">
    <property type="entry name" value="Fibrinogen_C-term_domain"/>
</dbReference>
<evidence type="ECO:0000259" key="1">
    <source>
        <dbReference type="Pfam" id="PF00147"/>
    </source>
</evidence>
<feature type="domain" description="Fibrinogen C-terminal" evidence="1">
    <location>
        <begin position="1"/>
        <end position="98"/>
    </location>
</feature>
<dbReference type="SUPFAM" id="SSF56496">
    <property type="entry name" value="Fibrinogen C-terminal domain-like"/>
    <property type="match status" value="1"/>
</dbReference>
<dbReference type="Pfam" id="PF00147">
    <property type="entry name" value="Fibrinogen_C"/>
    <property type="match status" value="1"/>
</dbReference>
<dbReference type="InterPro" id="IPR002181">
    <property type="entry name" value="Fibrinogen_a/b/g_C_dom"/>
</dbReference>
<accession>A0AAV5WRC1</accession>
<dbReference type="PANTHER" id="PTHR19143">
    <property type="entry name" value="FIBRINOGEN/TENASCIN/ANGIOPOEITIN"/>
    <property type="match status" value="1"/>
</dbReference>
<evidence type="ECO:0000313" key="3">
    <source>
        <dbReference type="Proteomes" id="UP001432322"/>
    </source>
</evidence>
<proteinExistence type="predicted"/>
<evidence type="ECO:0000313" key="2">
    <source>
        <dbReference type="EMBL" id="GMT34130.1"/>
    </source>
</evidence>
<dbReference type="EMBL" id="BTSY01000006">
    <property type="protein sequence ID" value="GMT34130.1"/>
    <property type="molecule type" value="Genomic_DNA"/>
</dbReference>
<feature type="non-terminal residue" evidence="2">
    <location>
        <position position="101"/>
    </location>
</feature>
<comment type="caution">
    <text evidence="2">The sequence shown here is derived from an EMBL/GenBank/DDBJ whole genome shotgun (WGS) entry which is preliminary data.</text>
</comment>
<organism evidence="2 3">
    <name type="scientific">Pristionchus fissidentatus</name>
    <dbReference type="NCBI Taxonomy" id="1538716"/>
    <lineage>
        <taxon>Eukaryota</taxon>
        <taxon>Metazoa</taxon>
        <taxon>Ecdysozoa</taxon>
        <taxon>Nematoda</taxon>
        <taxon>Chromadorea</taxon>
        <taxon>Rhabditida</taxon>
        <taxon>Rhabditina</taxon>
        <taxon>Diplogasteromorpha</taxon>
        <taxon>Diplogasteroidea</taxon>
        <taxon>Neodiplogasteridae</taxon>
        <taxon>Pristionchus</taxon>
    </lineage>
</organism>
<dbReference type="InterPro" id="IPR014716">
    <property type="entry name" value="Fibrinogen_a/b/g_C_1"/>
</dbReference>
<dbReference type="AlphaFoldDB" id="A0AAV5WRC1"/>
<dbReference type="InterPro" id="IPR036056">
    <property type="entry name" value="Fibrinogen-like_C"/>
</dbReference>
<protein>
    <recommendedName>
        <fullName evidence="1">Fibrinogen C-terminal domain-containing protein</fullName>
    </recommendedName>
</protein>
<reference evidence="2" key="1">
    <citation type="submission" date="2023-10" db="EMBL/GenBank/DDBJ databases">
        <title>Genome assembly of Pristionchus species.</title>
        <authorList>
            <person name="Yoshida K."/>
            <person name="Sommer R.J."/>
        </authorList>
    </citation>
    <scope>NUCLEOTIDE SEQUENCE</scope>
    <source>
        <strain evidence="2">RS5133</strain>
    </source>
</reference>
<dbReference type="GO" id="GO:0005615">
    <property type="term" value="C:extracellular space"/>
    <property type="evidence" value="ECO:0007669"/>
    <property type="project" value="TreeGrafter"/>
</dbReference>